<name>A0A9D4ARP0_9SAUR</name>
<comment type="caution">
    <text evidence="2">The sequence shown here is derived from an EMBL/GenBank/DDBJ whole genome shotgun (WGS) entry which is preliminary data.</text>
</comment>
<feature type="region of interest" description="Disordered" evidence="1">
    <location>
        <begin position="68"/>
        <end position="100"/>
    </location>
</feature>
<proteinExistence type="predicted"/>
<dbReference type="EMBL" id="JAHDVG010000486">
    <property type="protein sequence ID" value="KAH1168149.1"/>
    <property type="molecule type" value="Genomic_DNA"/>
</dbReference>
<protein>
    <submittedName>
        <fullName evidence="2">Uncharacterized protein</fullName>
    </submittedName>
</protein>
<evidence type="ECO:0000313" key="2">
    <source>
        <dbReference type="EMBL" id="KAH1168149.1"/>
    </source>
</evidence>
<keyword evidence="3" id="KW-1185">Reference proteome</keyword>
<feature type="compositionally biased region" description="Polar residues" evidence="1">
    <location>
        <begin position="76"/>
        <end position="100"/>
    </location>
</feature>
<evidence type="ECO:0000313" key="3">
    <source>
        <dbReference type="Proteomes" id="UP000827986"/>
    </source>
</evidence>
<sequence>MDIHHVTGIHFTPQIKDNGLHSDLSYNHVNAESVEQLWISHAFFYLSSLELLWIYTSVIAIKICPITSDLPKEDPQSSPSRFRTSPSGIASQHTRQGYAE</sequence>
<dbReference type="Proteomes" id="UP000827986">
    <property type="component" value="Unassembled WGS sequence"/>
</dbReference>
<dbReference type="AlphaFoldDB" id="A0A9D4ARP0"/>
<evidence type="ECO:0000256" key="1">
    <source>
        <dbReference type="SAM" id="MobiDB-lite"/>
    </source>
</evidence>
<reference evidence="2" key="1">
    <citation type="submission" date="2021-09" db="EMBL/GenBank/DDBJ databases">
        <title>The genome of Mauremys mutica provides insights into the evolution of semi-aquatic lifestyle.</title>
        <authorList>
            <person name="Gong S."/>
            <person name="Gao Y."/>
        </authorList>
    </citation>
    <scope>NUCLEOTIDE SEQUENCE</scope>
    <source>
        <strain evidence="2">MM-2020</strain>
        <tissue evidence="2">Muscle</tissue>
    </source>
</reference>
<accession>A0A9D4ARP0</accession>
<organism evidence="2 3">
    <name type="scientific">Mauremys mutica</name>
    <name type="common">yellowpond turtle</name>
    <dbReference type="NCBI Taxonomy" id="74926"/>
    <lineage>
        <taxon>Eukaryota</taxon>
        <taxon>Metazoa</taxon>
        <taxon>Chordata</taxon>
        <taxon>Craniata</taxon>
        <taxon>Vertebrata</taxon>
        <taxon>Euteleostomi</taxon>
        <taxon>Archelosauria</taxon>
        <taxon>Testudinata</taxon>
        <taxon>Testudines</taxon>
        <taxon>Cryptodira</taxon>
        <taxon>Durocryptodira</taxon>
        <taxon>Testudinoidea</taxon>
        <taxon>Geoemydidae</taxon>
        <taxon>Geoemydinae</taxon>
        <taxon>Mauremys</taxon>
    </lineage>
</organism>
<gene>
    <name evidence="2" type="ORF">KIL84_003632</name>
</gene>